<dbReference type="OrthoDB" id="3365698at2759"/>
<evidence type="ECO:0008006" key="3">
    <source>
        <dbReference type="Google" id="ProtNLM"/>
    </source>
</evidence>
<sequence length="467" mass="53856">MTSAEGDDEYLYYQKKYDAFLTKTRMNDVPLSPKEVVEIQTDLSGTRSDLQCCGDDNIRALLSKIMECQESLLSPIRKLPSDILGVIFDLVALPMQSSRLDTDLSFGIVVSLTDKIVGRVFILTWICSWWRRQALAQPTLWSSIYLVDSQRNNDVGEEELMKLEVLNCILHRSGTICPMDVRLDISTRLMITRNDTLPFLTIFSSVPFDHIQNSIIEVLTDCASRWRSFTFRTNSSTNFEAFHEVLGTKLVTLDHTSHFPFLERIDIGSDFRLNDESRAVMSVRTTFSSCHHLRLLAMHSLASTDSIELQNLTVLEVCKYSGPSFAYLLHKCPMLQSLTVQFFIRRQDLSQDPPYLSYLSTPLRYPHLRTLKIKGMGEEFASGAWDTIHLPSLEKVIVSFWLRMGENALDELQEMLIRSDCPLRKVQLLWNSFHISEYSTLERFIYGIPFSQECEYYINEGRYPRTH</sequence>
<keyword evidence="2" id="KW-1185">Reference proteome</keyword>
<dbReference type="AlphaFoldDB" id="A0A9W9AED2"/>
<dbReference type="Proteomes" id="UP001150266">
    <property type="component" value="Unassembled WGS sequence"/>
</dbReference>
<organism evidence="1 2">
    <name type="scientific">Lentinula aciculospora</name>
    <dbReference type="NCBI Taxonomy" id="153920"/>
    <lineage>
        <taxon>Eukaryota</taxon>
        <taxon>Fungi</taxon>
        <taxon>Dikarya</taxon>
        <taxon>Basidiomycota</taxon>
        <taxon>Agaricomycotina</taxon>
        <taxon>Agaricomycetes</taxon>
        <taxon>Agaricomycetidae</taxon>
        <taxon>Agaricales</taxon>
        <taxon>Marasmiineae</taxon>
        <taxon>Omphalotaceae</taxon>
        <taxon>Lentinula</taxon>
    </lineage>
</organism>
<name>A0A9W9AED2_9AGAR</name>
<evidence type="ECO:0000313" key="1">
    <source>
        <dbReference type="EMBL" id="KAJ4480200.1"/>
    </source>
</evidence>
<comment type="caution">
    <text evidence="1">The sequence shown here is derived from an EMBL/GenBank/DDBJ whole genome shotgun (WGS) entry which is preliminary data.</text>
</comment>
<proteinExistence type="predicted"/>
<accession>A0A9W9AED2</accession>
<dbReference type="Gene3D" id="3.80.10.10">
    <property type="entry name" value="Ribonuclease Inhibitor"/>
    <property type="match status" value="1"/>
</dbReference>
<gene>
    <name evidence="1" type="ORF">J3R30DRAFT_2594047</name>
</gene>
<dbReference type="SUPFAM" id="SSF52047">
    <property type="entry name" value="RNI-like"/>
    <property type="match status" value="1"/>
</dbReference>
<dbReference type="InterPro" id="IPR032675">
    <property type="entry name" value="LRR_dom_sf"/>
</dbReference>
<evidence type="ECO:0000313" key="2">
    <source>
        <dbReference type="Proteomes" id="UP001150266"/>
    </source>
</evidence>
<protein>
    <recommendedName>
        <fullName evidence="3">F-box domain-containing protein</fullName>
    </recommendedName>
</protein>
<reference evidence="1" key="1">
    <citation type="submission" date="2022-08" db="EMBL/GenBank/DDBJ databases">
        <title>A Global Phylogenomic Analysis of the Shiitake Genus Lentinula.</title>
        <authorList>
            <consortium name="DOE Joint Genome Institute"/>
            <person name="Sierra-Patev S."/>
            <person name="Min B."/>
            <person name="Naranjo-Ortiz M."/>
            <person name="Looney B."/>
            <person name="Konkel Z."/>
            <person name="Slot J.C."/>
            <person name="Sakamoto Y."/>
            <person name="Steenwyk J.L."/>
            <person name="Rokas A."/>
            <person name="Carro J."/>
            <person name="Camarero S."/>
            <person name="Ferreira P."/>
            <person name="Molpeceres G."/>
            <person name="Ruiz-Duenas F.J."/>
            <person name="Serrano A."/>
            <person name="Henrissat B."/>
            <person name="Drula E."/>
            <person name="Hughes K.W."/>
            <person name="Mata J.L."/>
            <person name="Ishikawa N.K."/>
            <person name="Vargas-Isla R."/>
            <person name="Ushijima S."/>
            <person name="Smith C.A."/>
            <person name="Ahrendt S."/>
            <person name="Andreopoulos W."/>
            <person name="He G."/>
            <person name="Labutti K."/>
            <person name="Lipzen A."/>
            <person name="Ng V."/>
            <person name="Riley R."/>
            <person name="Sandor L."/>
            <person name="Barry K."/>
            <person name="Martinez A.T."/>
            <person name="Xiao Y."/>
            <person name="Gibbons J.G."/>
            <person name="Terashima K."/>
            <person name="Grigoriev I.V."/>
            <person name="Hibbett D.S."/>
        </authorList>
    </citation>
    <scope>NUCLEOTIDE SEQUENCE</scope>
    <source>
        <strain evidence="1">JLM2183</strain>
    </source>
</reference>
<dbReference type="EMBL" id="JAOTPV010000007">
    <property type="protein sequence ID" value="KAJ4480200.1"/>
    <property type="molecule type" value="Genomic_DNA"/>
</dbReference>